<evidence type="ECO:0000313" key="1">
    <source>
        <dbReference type="EMBL" id="GAJ13509.1"/>
    </source>
</evidence>
<name>X1U7R3_9ZZZZ</name>
<protein>
    <submittedName>
        <fullName evidence="1">Uncharacterized protein</fullName>
    </submittedName>
</protein>
<sequence>SLYLWLGQVYPGVDGHRVPAMDSGPLNVFHYAGYKDAFPVTNGINFNLFPL</sequence>
<proteinExistence type="predicted"/>
<reference evidence="1" key="1">
    <citation type="journal article" date="2014" name="Front. Microbiol.">
        <title>High frequency of phylogenetically diverse reductive dehalogenase-homologous genes in deep subseafloor sedimentary metagenomes.</title>
        <authorList>
            <person name="Kawai M."/>
            <person name="Futagami T."/>
            <person name="Toyoda A."/>
            <person name="Takaki Y."/>
            <person name="Nishi S."/>
            <person name="Hori S."/>
            <person name="Arai W."/>
            <person name="Tsubouchi T."/>
            <person name="Morono Y."/>
            <person name="Uchiyama I."/>
            <person name="Ito T."/>
            <person name="Fujiyama A."/>
            <person name="Inagaki F."/>
            <person name="Takami H."/>
        </authorList>
    </citation>
    <scope>NUCLEOTIDE SEQUENCE</scope>
    <source>
        <strain evidence="1">Expedition CK06-06</strain>
    </source>
</reference>
<organism evidence="1">
    <name type="scientific">marine sediment metagenome</name>
    <dbReference type="NCBI Taxonomy" id="412755"/>
    <lineage>
        <taxon>unclassified sequences</taxon>
        <taxon>metagenomes</taxon>
        <taxon>ecological metagenomes</taxon>
    </lineage>
</organism>
<gene>
    <name evidence="1" type="ORF">S12H4_49608</name>
</gene>
<comment type="caution">
    <text evidence="1">The sequence shown here is derived from an EMBL/GenBank/DDBJ whole genome shotgun (WGS) entry which is preliminary data.</text>
</comment>
<dbReference type="EMBL" id="BARW01031140">
    <property type="protein sequence ID" value="GAJ13509.1"/>
    <property type="molecule type" value="Genomic_DNA"/>
</dbReference>
<accession>X1U7R3</accession>
<dbReference type="AlphaFoldDB" id="X1U7R3"/>
<feature type="non-terminal residue" evidence="1">
    <location>
        <position position="1"/>
    </location>
</feature>